<reference evidence="2" key="2">
    <citation type="submission" date="2015-01" db="EMBL/GenBank/DDBJ databases">
        <title>Evolutionary Origins and Diversification of the Mycorrhizal Mutualists.</title>
        <authorList>
            <consortium name="DOE Joint Genome Institute"/>
            <consortium name="Mycorrhizal Genomics Consortium"/>
            <person name="Kohler A."/>
            <person name="Kuo A."/>
            <person name="Nagy L.G."/>
            <person name="Floudas D."/>
            <person name="Copeland A."/>
            <person name="Barry K.W."/>
            <person name="Cichocki N."/>
            <person name="Veneault-Fourrey C."/>
            <person name="LaButti K."/>
            <person name="Lindquist E.A."/>
            <person name="Lipzen A."/>
            <person name="Lundell T."/>
            <person name="Morin E."/>
            <person name="Murat C."/>
            <person name="Riley R."/>
            <person name="Ohm R."/>
            <person name="Sun H."/>
            <person name="Tunlid A."/>
            <person name="Henrissat B."/>
            <person name="Grigoriev I.V."/>
            <person name="Hibbett D.S."/>
            <person name="Martin F."/>
        </authorList>
    </citation>
    <scope>NUCLEOTIDE SEQUENCE [LARGE SCALE GENOMIC DNA]</scope>
    <source>
        <strain evidence="2">Ve08.2h10</strain>
    </source>
</reference>
<evidence type="ECO:0000313" key="2">
    <source>
        <dbReference type="Proteomes" id="UP000054538"/>
    </source>
</evidence>
<dbReference type="Proteomes" id="UP000054538">
    <property type="component" value="Unassembled WGS sequence"/>
</dbReference>
<accession>A0A0D0DRW0</accession>
<protein>
    <submittedName>
        <fullName evidence="1">Uncharacterized protein</fullName>
    </submittedName>
</protein>
<sequence>MGWSPVPVGAALREESKNCRRGSPWLTVLHTSQLSGSSTWQIHLMHRFVGRAQNRGEIIDKEQVTSVSKFDSFLTLDVSHTIMMSACQVYRRRPLFSSVIIPI</sequence>
<gene>
    <name evidence="1" type="ORF">PAXRUDRAFT_669645</name>
</gene>
<keyword evidence="2" id="KW-1185">Reference proteome</keyword>
<proteinExistence type="predicted"/>
<dbReference type="InParanoid" id="A0A0D0DRW0"/>
<dbReference type="AlphaFoldDB" id="A0A0D0DRW0"/>
<organism evidence="1 2">
    <name type="scientific">Paxillus rubicundulus Ve08.2h10</name>
    <dbReference type="NCBI Taxonomy" id="930991"/>
    <lineage>
        <taxon>Eukaryota</taxon>
        <taxon>Fungi</taxon>
        <taxon>Dikarya</taxon>
        <taxon>Basidiomycota</taxon>
        <taxon>Agaricomycotina</taxon>
        <taxon>Agaricomycetes</taxon>
        <taxon>Agaricomycetidae</taxon>
        <taxon>Boletales</taxon>
        <taxon>Paxilineae</taxon>
        <taxon>Paxillaceae</taxon>
        <taxon>Paxillus</taxon>
    </lineage>
</organism>
<evidence type="ECO:0000313" key="1">
    <source>
        <dbReference type="EMBL" id="KIK90651.1"/>
    </source>
</evidence>
<reference evidence="1 2" key="1">
    <citation type="submission" date="2014-04" db="EMBL/GenBank/DDBJ databases">
        <authorList>
            <consortium name="DOE Joint Genome Institute"/>
            <person name="Kuo A."/>
            <person name="Kohler A."/>
            <person name="Jargeat P."/>
            <person name="Nagy L.G."/>
            <person name="Floudas D."/>
            <person name="Copeland A."/>
            <person name="Barry K.W."/>
            <person name="Cichocki N."/>
            <person name="Veneault-Fourrey C."/>
            <person name="LaButti K."/>
            <person name="Lindquist E.A."/>
            <person name="Lipzen A."/>
            <person name="Lundell T."/>
            <person name="Morin E."/>
            <person name="Murat C."/>
            <person name="Sun H."/>
            <person name="Tunlid A."/>
            <person name="Henrissat B."/>
            <person name="Grigoriev I.V."/>
            <person name="Hibbett D.S."/>
            <person name="Martin F."/>
            <person name="Nordberg H.P."/>
            <person name="Cantor M.N."/>
            <person name="Hua S.X."/>
        </authorList>
    </citation>
    <scope>NUCLEOTIDE SEQUENCE [LARGE SCALE GENOMIC DNA]</scope>
    <source>
        <strain evidence="1 2">Ve08.2h10</strain>
    </source>
</reference>
<dbReference type="EMBL" id="KN825489">
    <property type="protein sequence ID" value="KIK90651.1"/>
    <property type="molecule type" value="Genomic_DNA"/>
</dbReference>
<name>A0A0D0DRW0_9AGAM</name>
<dbReference type="HOGENOM" id="CLU_2264594_0_0_1"/>